<name>A0ACC2RTX4_9FUNG</name>
<keyword evidence="2" id="KW-1185">Reference proteome</keyword>
<evidence type="ECO:0000313" key="2">
    <source>
        <dbReference type="Proteomes" id="UP001165960"/>
    </source>
</evidence>
<dbReference type="Proteomes" id="UP001165960">
    <property type="component" value="Unassembled WGS sequence"/>
</dbReference>
<keyword evidence="1" id="KW-0808">Transferase</keyword>
<sequence length="299" mass="32310">MDLVAELSDRLLFAIPKKGRLHQKCLDLLENIDVQFNRKPRHDIALSSNLPIAILFLPASDIAKYVADGDVDLGITGQDIIVESEASDKVNELLSLGFGKCLLQVQAPVRNAQIIKAEDLIGKRIVTSFPVLAAKYFKELESTKGDTLLTQINFVSGSVEAACSLGLAQGIVDLVESGETMRAAGLHPVGTIMKSEAVLISNTKTSHPDLIKKLKSRMEGALLAKKYVICTYNISRDKLADATAVTPGRKAPSVSPLESSGWVAVTVMILKADEATIMDKLKEIGAEDIMVTHMVNCRA</sequence>
<reference evidence="1" key="1">
    <citation type="submission" date="2022-04" db="EMBL/GenBank/DDBJ databases">
        <title>Genome of the entomopathogenic fungus Entomophthora muscae.</title>
        <authorList>
            <person name="Elya C."/>
            <person name="Lovett B.R."/>
            <person name="Lee E."/>
            <person name="Macias A.M."/>
            <person name="Hajek A.E."/>
            <person name="De Bivort B.L."/>
            <person name="Kasson M.T."/>
            <person name="De Fine Licht H.H."/>
            <person name="Stajich J.E."/>
        </authorList>
    </citation>
    <scope>NUCLEOTIDE SEQUENCE</scope>
    <source>
        <strain evidence="1">Berkeley</strain>
    </source>
</reference>
<keyword evidence="1" id="KW-0328">Glycosyltransferase</keyword>
<comment type="caution">
    <text evidence="1">The sequence shown here is derived from an EMBL/GenBank/DDBJ whole genome shotgun (WGS) entry which is preliminary data.</text>
</comment>
<gene>
    <name evidence="1" type="primary">HIS1</name>
    <name evidence="1" type="ORF">DSO57_1023548</name>
</gene>
<proteinExistence type="predicted"/>
<evidence type="ECO:0000313" key="1">
    <source>
        <dbReference type="EMBL" id="KAJ9053509.1"/>
    </source>
</evidence>
<dbReference type="EC" id="2.4.2.17" evidence="1"/>
<protein>
    <submittedName>
        <fullName evidence="1">ATP phosphoribosyltransferase (ATP-PRTase) (ATP-PRT)</fullName>
        <ecNumber evidence="1">2.4.2.17</ecNumber>
    </submittedName>
</protein>
<accession>A0ACC2RTX4</accession>
<dbReference type="EMBL" id="QTSX02006513">
    <property type="protein sequence ID" value="KAJ9053509.1"/>
    <property type="molecule type" value="Genomic_DNA"/>
</dbReference>
<organism evidence="1 2">
    <name type="scientific">Entomophthora muscae</name>
    <dbReference type="NCBI Taxonomy" id="34485"/>
    <lineage>
        <taxon>Eukaryota</taxon>
        <taxon>Fungi</taxon>
        <taxon>Fungi incertae sedis</taxon>
        <taxon>Zoopagomycota</taxon>
        <taxon>Entomophthoromycotina</taxon>
        <taxon>Entomophthoromycetes</taxon>
        <taxon>Entomophthorales</taxon>
        <taxon>Entomophthoraceae</taxon>
        <taxon>Entomophthora</taxon>
    </lineage>
</organism>